<feature type="signal peptide" evidence="1">
    <location>
        <begin position="1"/>
        <end position="25"/>
    </location>
</feature>
<organism evidence="2">
    <name type="scientific">Rhipicephalus appendiculatus</name>
    <name type="common">Brown ear tick</name>
    <dbReference type="NCBI Taxonomy" id="34631"/>
    <lineage>
        <taxon>Eukaryota</taxon>
        <taxon>Metazoa</taxon>
        <taxon>Ecdysozoa</taxon>
        <taxon>Arthropoda</taxon>
        <taxon>Chelicerata</taxon>
        <taxon>Arachnida</taxon>
        <taxon>Acari</taxon>
        <taxon>Parasitiformes</taxon>
        <taxon>Ixodida</taxon>
        <taxon>Ixodoidea</taxon>
        <taxon>Ixodidae</taxon>
        <taxon>Rhipicephalinae</taxon>
        <taxon>Rhipicephalus</taxon>
        <taxon>Rhipicephalus</taxon>
    </lineage>
</organism>
<dbReference type="EMBL" id="GEDV01010597">
    <property type="protein sequence ID" value="JAP77960.1"/>
    <property type="molecule type" value="Transcribed_RNA"/>
</dbReference>
<dbReference type="AlphaFoldDB" id="A0A131YHK4"/>
<sequence length="224" mass="25669">MKHFTAGSIQGVIFTLLCLLIGCDSDESTSEEPQGELYRGRKYRDLLQVLNTSEPLYLFYMCMNTGIQDCPDNNCFNKTYTCEHMRKTGLTNSTYNFTKSVFNETAWLNDSYSARLLQPPFPPTAMEYNITTSTQVITVNMNLTYNEPGSYNCSVFDVTYPPHIISSSPMRATYMYLRGPIPNDTLPPDYCQIEFFQTCHNITIFQPYDLNCSVSEEPQVEIEE</sequence>
<proteinExistence type="predicted"/>
<keyword evidence="1" id="KW-0732">Signal</keyword>
<protein>
    <submittedName>
        <fullName evidence="2">Lipocalin</fullName>
    </submittedName>
</protein>
<name>A0A131YHK4_RHIAP</name>
<reference evidence="2" key="1">
    <citation type="journal article" date="2016" name="Ticks Tick Borne Dis.">
        <title>De novo assembly and annotation of the salivary gland transcriptome of Rhipicephalus appendiculatus male and female ticks during blood feeding.</title>
        <authorList>
            <person name="de Castro M.H."/>
            <person name="de Klerk D."/>
            <person name="Pienaar R."/>
            <person name="Latif A.A."/>
            <person name="Rees D.J."/>
            <person name="Mans B.J."/>
        </authorList>
    </citation>
    <scope>NUCLEOTIDE SEQUENCE</scope>
    <source>
        <tissue evidence="2">Salivary glands</tissue>
    </source>
</reference>
<evidence type="ECO:0000313" key="2">
    <source>
        <dbReference type="EMBL" id="JAP77960.1"/>
    </source>
</evidence>
<accession>A0A131YHK4</accession>
<dbReference type="PROSITE" id="PS51257">
    <property type="entry name" value="PROKAR_LIPOPROTEIN"/>
    <property type="match status" value="1"/>
</dbReference>
<feature type="chain" id="PRO_5007285189" evidence="1">
    <location>
        <begin position="26"/>
        <end position="224"/>
    </location>
</feature>
<evidence type="ECO:0000256" key="1">
    <source>
        <dbReference type="SAM" id="SignalP"/>
    </source>
</evidence>